<name>A0A0A8ZRM8_ARUDO</name>
<protein>
    <submittedName>
        <fullName evidence="1">Uncharacterized protein</fullName>
    </submittedName>
</protein>
<reference evidence="1" key="2">
    <citation type="journal article" date="2015" name="Data Brief">
        <title>Shoot transcriptome of the giant reed, Arundo donax.</title>
        <authorList>
            <person name="Barrero R.A."/>
            <person name="Guerrero F.D."/>
            <person name="Moolhuijzen P."/>
            <person name="Goolsby J.A."/>
            <person name="Tidwell J."/>
            <person name="Bellgard S.E."/>
            <person name="Bellgard M.I."/>
        </authorList>
    </citation>
    <scope>NUCLEOTIDE SEQUENCE</scope>
    <source>
        <tissue evidence="1">Shoot tissue taken approximately 20 cm above the soil surface</tissue>
    </source>
</reference>
<dbReference type="EMBL" id="GBRH01258475">
    <property type="protein sequence ID" value="JAD39420.1"/>
    <property type="molecule type" value="Transcribed_RNA"/>
</dbReference>
<proteinExistence type="predicted"/>
<reference evidence="1" key="1">
    <citation type="submission" date="2014-09" db="EMBL/GenBank/DDBJ databases">
        <authorList>
            <person name="Magalhaes I.L.F."/>
            <person name="Oliveira U."/>
            <person name="Santos F.R."/>
            <person name="Vidigal T.H.D.A."/>
            <person name="Brescovit A.D."/>
            <person name="Santos A.J."/>
        </authorList>
    </citation>
    <scope>NUCLEOTIDE SEQUENCE</scope>
    <source>
        <tissue evidence="1">Shoot tissue taken approximately 20 cm above the soil surface</tissue>
    </source>
</reference>
<organism evidence="1">
    <name type="scientific">Arundo donax</name>
    <name type="common">Giant reed</name>
    <name type="synonym">Donax arundinaceus</name>
    <dbReference type="NCBI Taxonomy" id="35708"/>
    <lineage>
        <taxon>Eukaryota</taxon>
        <taxon>Viridiplantae</taxon>
        <taxon>Streptophyta</taxon>
        <taxon>Embryophyta</taxon>
        <taxon>Tracheophyta</taxon>
        <taxon>Spermatophyta</taxon>
        <taxon>Magnoliopsida</taxon>
        <taxon>Liliopsida</taxon>
        <taxon>Poales</taxon>
        <taxon>Poaceae</taxon>
        <taxon>PACMAD clade</taxon>
        <taxon>Arundinoideae</taxon>
        <taxon>Arundineae</taxon>
        <taxon>Arundo</taxon>
    </lineage>
</organism>
<evidence type="ECO:0000313" key="1">
    <source>
        <dbReference type="EMBL" id="JAD39420.1"/>
    </source>
</evidence>
<sequence>MWAQGHSILFNVKTWCKVKISRLKPSAR</sequence>
<accession>A0A0A8ZRM8</accession>
<dbReference type="AlphaFoldDB" id="A0A0A8ZRM8"/>